<accession>A0A5S3V2C5</accession>
<reference evidence="1 2" key="1">
    <citation type="submission" date="2018-01" db="EMBL/GenBank/DDBJ databases">
        <authorList>
            <person name="Paulsen S."/>
            <person name="Gram L.K."/>
        </authorList>
    </citation>
    <scope>NUCLEOTIDE SEQUENCE [LARGE SCALE GENOMIC DNA]</scope>
    <source>
        <strain evidence="1 2">S3790</strain>
    </source>
</reference>
<evidence type="ECO:0000313" key="2">
    <source>
        <dbReference type="Proteomes" id="UP000307217"/>
    </source>
</evidence>
<protein>
    <recommendedName>
        <fullName evidence="3">Integrase</fullName>
    </recommendedName>
</protein>
<dbReference type="Proteomes" id="UP000307217">
    <property type="component" value="Unassembled WGS sequence"/>
</dbReference>
<evidence type="ECO:0000313" key="1">
    <source>
        <dbReference type="EMBL" id="TMO64858.1"/>
    </source>
</evidence>
<proteinExistence type="predicted"/>
<evidence type="ECO:0008006" key="3">
    <source>
        <dbReference type="Google" id="ProtNLM"/>
    </source>
</evidence>
<dbReference type="OrthoDB" id="8768428at2"/>
<dbReference type="RefSeq" id="WP_138593205.1">
    <property type="nucleotide sequence ID" value="NZ_PNBX01000098.1"/>
</dbReference>
<gene>
    <name evidence="1" type="ORF">CWC19_18060</name>
</gene>
<comment type="caution">
    <text evidence="1">The sequence shown here is derived from an EMBL/GenBank/DDBJ whole genome shotgun (WGS) entry which is preliminary data.</text>
</comment>
<name>A0A5S3V2C5_9GAMM</name>
<dbReference type="EMBL" id="PNBX01000098">
    <property type="protein sequence ID" value="TMO64858.1"/>
    <property type="molecule type" value="Genomic_DNA"/>
</dbReference>
<dbReference type="AlphaFoldDB" id="A0A5S3V2C5"/>
<sequence length="675" mass="77224">MKIKYESAFHKIADEHAKVPDKYTLLDDVFTSPKMSFVICKDSSGIPTAVYGARAWDFTPINMAEGTTSKLHFNFLDKLDLATDAANFLYDETKILMFMLLYFSGSGRTGISSVKVILNRFHSLRKISLFCVKCNNELIADILSIKDVLSNESYLAAYVKELSENEQSELSNLISSLKSIKEKYLGFEVVKYHKSRPDSQQTPVIPSRIYFASFEKLQESIKKYHKIRNQLTELIKEFKCANAGLKLSTQKKNKFTTQFPTLPELLKKHRLYAFFTEQYKVNDKRNLVSAISDIQLTCKTVIHQYTAMRNGEALRIKYDCINSVNLSDEKDVAPKLKQNRFVQVISTTTKFTAYKHEAGWLCPDDVIYAIETLQAIIDGLAVLFDVEPKELPLFHSPAIITHTKSKQGTMSSFNGMTPFCLSDLQINQNDRDELINSDTTRKYDDPKFDVGANWPFTSHQFRRSLAFYGANSNLISESTGAQLFKHLNHEMQRYYRKGFNKIRTVLGYLDKTTGEIKIPEDHFIFEFQTGMSTNQARQILELILEDNQRHGGKKGDFLAKQRNEQGLQDDDVYILELKSETQRKVDAGEISYKKTLLGGCLKVGRCNSFMLGDFTACISCNEANIEPDKIDAQILKMKQKLTTYDKESAEHQIVSRELLELTAFKEKELRKAELV</sequence>
<reference evidence="2" key="2">
    <citation type="submission" date="2019-06" db="EMBL/GenBank/DDBJ databases">
        <title>Co-occurence of chitin degradation, pigmentation and bioactivity in marine Pseudoalteromonas.</title>
        <authorList>
            <person name="Sonnenschein E.C."/>
            <person name="Bech P.K."/>
        </authorList>
    </citation>
    <scope>NUCLEOTIDE SEQUENCE [LARGE SCALE GENOMIC DNA]</scope>
    <source>
        <strain evidence="2">S3790</strain>
    </source>
</reference>
<organism evidence="1 2">
    <name type="scientific">Pseudoalteromonas aurantia</name>
    <dbReference type="NCBI Taxonomy" id="43654"/>
    <lineage>
        <taxon>Bacteria</taxon>
        <taxon>Pseudomonadati</taxon>
        <taxon>Pseudomonadota</taxon>
        <taxon>Gammaproteobacteria</taxon>
        <taxon>Alteromonadales</taxon>
        <taxon>Pseudoalteromonadaceae</taxon>
        <taxon>Pseudoalteromonas</taxon>
    </lineage>
</organism>